<feature type="region of interest" description="Disordered" evidence="5">
    <location>
        <begin position="153"/>
        <end position="296"/>
    </location>
</feature>
<evidence type="ECO:0000256" key="3">
    <source>
        <dbReference type="ARBA" id="ARBA00022853"/>
    </source>
</evidence>
<gene>
    <name evidence="7" type="ORF">AAFF_G00270320</name>
</gene>
<dbReference type="Proteomes" id="UP001221898">
    <property type="component" value="Unassembled WGS sequence"/>
</dbReference>
<dbReference type="PANTHER" id="PTHR36292:SF2">
    <property type="entry name" value="STERILE ALPHA MOTIF DOMAIN-CONTAINING PROTEIN 1"/>
    <property type="match status" value="1"/>
</dbReference>
<keyword evidence="2" id="KW-0597">Phosphoprotein</keyword>
<comment type="caution">
    <text evidence="7">The sequence shown here is derived from an EMBL/GenBank/DDBJ whole genome shotgun (WGS) entry which is preliminary data.</text>
</comment>
<feature type="compositionally biased region" description="Gly residues" evidence="5">
    <location>
        <begin position="446"/>
        <end position="459"/>
    </location>
</feature>
<keyword evidence="4" id="KW-0539">Nucleus</keyword>
<sequence length="478" mass="50277">MSEPMYRDWILETIDSLRSRKARPDLERICRMVRRRHGSDPERTRSELEKLIQEQTVLKVSYKGSISYRNAAKVQRKSRKKSQQQPAAGVETGGDAEITASASQCRDPAPASLPVAAPPGDRAPPPPAAPDSGNSCPSRGAVVCRSLGRAACCATGSGDDESTNSPKDSLPRTGGGGGGGSSADIVDKGTVVVNNNNNGSGGARCGVSGGAREVQRRSSPGFERSSTSPPPAGVRNKTCGGTGAKGSGDPRRKPHAPTEPEPEPEPEPKPKPRAGATGSARESECESEPSVSDLGDRLVDSVRSLARTSRGGGVTAFEGHAPLGLKEILGFLSSQERLSREKLTRSRVKVVLEREVARGRLRRTRFGNITLPVVRRVVRKSPARLLLQSALQDRQTAKKEETAAVAMEMDGSEVGRDGRVCGPRSAGDEDTGASGRTVLSCRAEGETGGRGVTGAGGESVPGERPTPPRSQPPPPQTL</sequence>
<dbReference type="AlphaFoldDB" id="A0AAD7RB34"/>
<dbReference type="GO" id="GO:0005634">
    <property type="term" value="C:nucleus"/>
    <property type="evidence" value="ECO:0007669"/>
    <property type="project" value="UniProtKB-SubCell"/>
</dbReference>
<feature type="region of interest" description="Disordered" evidence="5">
    <location>
        <begin position="410"/>
        <end position="478"/>
    </location>
</feature>
<dbReference type="PROSITE" id="PS52014">
    <property type="entry name" value="SAMD1_WH"/>
    <property type="match status" value="1"/>
</dbReference>
<evidence type="ECO:0000256" key="4">
    <source>
        <dbReference type="ARBA" id="ARBA00023242"/>
    </source>
</evidence>
<dbReference type="GO" id="GO:0006325">
    <property type="term" value="P:chromatin organization"/>
    <property type="evidence" value="ECO:0007669"/>
    <property type="project" value="UniProtKB-KW"/>
</dbReference>
<feature type="region of interest" description="Disordered" evidence="5">
    <location>
        <begin position="70"/>
        <end position="140"/>
    </location>
</feature>
<evidence type="ECO:0000256" key="1">
    <source>
        <dbReference type="ARBA" id="ARBA00004123"/>
    </source>
</evidence>
<name>A0AAD7RB34_9TELE</name>
<evidence type="ECO:0000256" key="5">
    <source>
        <dbReference type="SAM" id="MobiDB-lite"/>
    </source>
</evidence>
<feature type="domain" description="SAMD1-like winged helix (WH)" evidence="6">
    <location>
        <begin position="1"/>
        <end position="74"/>
    </location>
</feature>
<evidence type="ECO:0000256" key="2">
    <source>
        <dbReference type="ARBA" id="ARBA00022553"/>
    </source>
</evidence>
<feature type="compositionally biased region" description="Gly residues" evidence="5">
    <location>
        <begin position="199"/>
        <end position="209"/>
    </location>
</feature>
<keyword evidence="8" id="KW-1185">Reference proteome</keyword>
<dbReference type="PANTHER" id="PTHR36292">
    <property type="entry name" value="UPF0575 PROTEIN C19ORF67"/>
    <property type="match status" value="1"/>
</dbReference>
<dbReference type="EMBL" id="JAINUG010000370">
    <property type="protein sequence ID" value="KAJ8373199.1"/>
    <property type="molecule type" value="Genomic_DNA"/>
</dbReference>
<protein>
    <recommendedName>
        <fullName evidence="6">SAMD1-like winged helix (WH) domain-containing protein</fullName>
    </recommendedName>
</protein>
<keyword evidence="3" id="KW-0156">Chromatin regulator</keyword>
<evidence type="ECO:0000313" key="8">
    <source>
        <dbReference type="Proteomes" id="UP001221898"/>
    </source>
</evidence>
<feature type="compositionally biased region" description="Pro residues" evidence="5">
    <location>
        <begin position="464"/>
        <end position="478"/>
    </location>
</feature>
<accession>A0AAD7RB34</accession>
<feature type="compositionally biased region" description="Low complexity" evidence="5">
    <location>
        <begin position="108"/>
        <end position="120"/>
    </location>
</feature>
<dbReference type="Pfam" id="PF21524">
    <property type="entry name" value="SAMD1_WH"/>
    <property type="match status" value="1"/>
</dbReference>
<evidence type="ECO:0000313" key="7">
    <source>
        <dbReference type="EMBL" id="KAJ8373199.1"/>
    </source>
</evidence>
<dbReference type="InterPro" id="IPR048589">
    <property type="entry name" value="SAMD1-like_WH"/>
</dbReference>
<dbReference type="Pfam" id="PF24971">
    <property type="entry name" value="SAMD1_SHD"/>
    <property type="match status" value="1"/>
</dbReference>
<dbReference type="InterPro" id="IPR056983">
    <property type="entry name" value="SAMD1-like_SHD"/>
</dbReference>
<evidence type="ECO:0000259" key="6">
    <source>
        <dbReference type="PROSITE" id="PS52014"/>
    </source>
</evidence>
<comment type="subcellular location">
    <subcellularLocation>
        <location evidence="1">Nucleus</location>
    </subcellularLocation>
</comment>
<organism evidence="7 8">
    <name type="scientific">Aldrovandia affinis</name>
    <dbReference type="NCBI Taxonomy" id="143900"/>
    <lineage>
        <taxon>Eukaryota</taxon>
        <taxon>Metazoa</taxon>
        <taxon>Chordata</taxon>
        <taxon>Craniata</taxon>
        <taxon>Vertebrata</taxon>
        <taxon>Euteleostomi</taxon>
        <taxon>Actinopterygii</taxon>
        <taxon>Neopterygii</taxon>
        <taxon>Teleostei</taxon>
        <taxon>Notacanthiformes</taxon>
        <taxon>Halosauridae</taxon>
        <taxon>Aldrovandia</taxon>
    </lineage>
</organism>
<proteinExistence type="predicted"/>
<reference evidence="7" key="1">
    <citation type="journal article" date="2023" name="Science">
        <title>Genome structures resolve the early diversification of teleost fishes.</title>
        <authorList>
            <person name="Parey E."/>
            <person name="Louis A."/>
            <person name="Montfort J."/>
            <person name="Bouchez O."/>
            <person name="Roques C."/>
            <person name="Iampietro C."/>
            <person name="Lluch J."/>
            <person name="Castinel A."/>
            <person name="Donnadieu C."/>
            <person name="Desvignes T."/>
            <person name="Floi Bucao C."/>
            <person name="Jouanno E."/>
            <person name="Wen M."/>
            <person name="Mejri S."/>
            <person name="Dirks R."/>
            <person name="Jansen H."/>
            <person name="Henkel C."/>
            <person name="Chen W.J."/>
            <person name="Zahm M."/>
            <person name="Cabau C."/>
            <person name="Klopp C."/>
            <person name="Thompson A.W."/>
            <person name="Robinson-Rechavi M."/>
            <person name="Braasch I."/>
            <person name="Lecointre G."/>
            <person name="Bobe J."/>
            <person name="Postlethwait J.H."/>
            <person name="Berthelot C."/>
            <person name="Roest Crollius H."/>
            <person name="Guiguen Y."/>
        </authorList>
    </citation>
    <scope>NUCLEOTIDE SEQUENCE</scope>
    <source>
        <strain evidence="7">NC1722</strain>
    </source>
</reference>
<dbReference type="GO" id="GO:0003677">
    <property type="term" value="F:DNA binding"/>
    <property type="evidence" value="ECO:0007669"/>
    <property type="project" value="InterPro"/>
</dbReference>